<dbReference type="STRING" id="6277.A0A498S4W1"/>
<evidence type="ECO:0000256" key="1">
    <source>
        <dbReference type="ARBA" id="ARBA00004273"/>
    </source>
</evidence>
<feature type="region of interest" description="Disordered" evidence="9">
    <location>
        <begin position="416"/>
        <end position="435"/>
    </location>
</feature>
<evidence type="ECO:0000256" key="4">
    <source>
        <dbReference type="ARBA" id="ARBA00022801"/>
    </source>
</evidence>
<dbReference type="OrthoDB" id="5838466at2759"/>
<evidence type="ECO:0000256" key="7">
    <source>
        <dbReference type="ARBA" id="ARBA00038445"/>
    </source>
</evidence>
<evidence type="ECO:0000256" key="5">
    <source>
        <dbReference type="ARBA" id="ARBA00023128"/>
    </source>
</evidence>
<dbReference type="CDD" id="cd06530">
    <property type="entry name" value="S26_SPase_I"/>
    <property type="match status" value="1"/>
</dbReference>
<evidence type="ECO:0000256" key="6">
    <source>
        <dbReference type="ARBA" id="ARBA00023136"/>
    </source>
</evidence>
<feature type="compositionally biased region" description="Low complexity" evidence="9">
    <location>
        <begin position="416"/>
        <end position="429"/>
    </location>
</feature>
<comment type="subcellular location">
    <subcellularLocation>
        <location evidence="1">Mitochondrion inner membrane</location>
    </subcellularLocation>
</comment>
<keyword evidence="6" id="KW-0472">Membrane</keyword>
<keyword evidence="3" id="KW-0999">Mitochondrion inner membrane</keyword>
<dbReference type="PANTHER" id="PTHR12383">
    <property type="entry name" value="PROTEASE FAMILY S26 MITOCHONDRIAL INNER MEMBRANE PROTEASE-RELATED"/>
    <property type="match status" value="1"/>
</dbReference>
<dbReference type="InterPro" id="IPR052064">
    <property type="entry name" value="Mito_IMP1_subunit"/>
</dbReference>
<feature type="region of interest" description="Disordered" evidence="9">
    <location>
        <begin position="497"/>
        <end position="516"/>
    </location>
</feature>
<organism evidence="11 12">
    <name type="scientific">Acanthocheilonema viteae</name>
    <name type="common">Filarial nematode worm</name>
    <name type="synonym">Dipetalonema viteae</name>
    <dbReference type="NCBI Taxonomy" id="6277"/>
    <lineage>
        <taxon>Eukaryota</taxon>
        <taxon>Metazoa</taxon>
        <taxon>Ecdysozoa</taxon>
        <taxon>Nematoda</taxon>
        <taxon>Chromadorea</taxon>
        <taxon>Rhabditida</taxon>
        <taxon>Spirurina</taxon>
        <taxon>Spiruromorpha</taxon>
        <taxon>Filarioidea</taxon>
        <taxon>Onchocercidae</taxon>
        <taxon>Acanthocheilonema</taxon>
    </lineage>
</organism>
<dbReference type="EMBL" id="UPTC01000396">
    <property type="protein sequence ID" value="VBB28395.1"/>
    <property type="molecule type" value="Genomic_DNA"/>
</dbReference>
<dbReference type="Pfam" id="PF10502">
    <property type="entry name" value="Peptidase_S26"/>
    <property type="match status" value="2"/>
</dbReference>
<dbReference type="GO" id="GO:0004252">
    <property type="term" value="F:serine-type endopeptidase activity"/>
    <property type="evidence" value="ECO:0007669"/>
    <property type="project" value="InterPro"/>
</dbReference>
<sequence length="730" mass="82713">MQCEVQFDDIYEFPPELLDFALFSCVCPVFVPSAEQLNIYKAFIGHRSDSAAKAFRETSIWLLPRDACSFESTSLISNVSFPETVSRSFVVLGYIRGRLLVENDDLYEDLQDIVSGRLAKNKLSDFAKGSVRSEISEEDTVSWTASGQMDDSSSSELTCCCSFTEKVENLFKSSVAQKTRVVSRTFCRRNSIASKEIKYGQQYGDILCSYMDTEARTEYDMVKAQTLFTQTAFKQYKPDMIPTIISVRFDKRDRSSGRFWVVNKNIFSIVEKVLKKSTRRIIGFPLLHQRLDDVPIRQIPCVVRTRAESAYKAFYRAVPSRYDARTKRFSIFLVDLGWFKWVLANDVIDISAMNKSNPIRNLPVAMIHCQEDVTTVLHAKDLSRGTNCYIRVKRCPIQDVCLVDLLKAGRTIDDMTGSMGEMEGTSSSGKPPSETHERQLMASMMLETLNTENHYLATQTQHTRSLCCLPPFSMIMPVVLPMMMSMPVPNTALPSTGYEQTPKLQNSQTRNIGNTRIPQNSAKYSVCSRNYIHQRFRGNNLQNIQREWYDSDLSERNRVGFISGDGRTRNSFDRGSGGLSLKHASNYFYCASYALGRHVGELVICSGPSMHPTIQDGDLVIAERLSVHLRNLRRGDIVGALAPHDSSEMLCKRLTAMEHDTVTNCYLLPNGKIPRGHVYLEGDNTVASTDSRVFGPIPAGLVQVRLILRIWPFSRAGWISTHWFWEKPNE</sequence>
<dbReference type="GO" id="GO:0042720">
    <property type="term" value="C:mitochondrial inner membrane peptidase complex"/>
    <property type="evidence" value="ECO:0007669"/>
    <property type="project" value="TreeGrafter"/>
</dbReference>
<keyword evidence="12" id="KW-1185">Reference proteome</keyword>
<dbReference type="Proteomes" id="UP000276991">
    <property type="component" value="Unassembled WGS sequence"/>
</dbReference>
<evidence type="ECO:0000256" key="2">
    <source>
        <dbReference type="ARBA" id="ARBA00011805"/>
    </source>
</evidence>
<dbReference type="AlphaFoldDB" id="A0A498S4W1"/>
<dbReference type="InterPro" id="IPR019533">
    <property type="entry name" value="Peptidase_S26"/>
</dbReference>
<comment type="similarity">
    <text evidence="7">Belongs to the peptidase S26 family. IMP1 subfamily.</text>
</comment>
<dbReference type="PANTHER" id="PTHR12383:SF16">
    <property type="entry name" value="MITOCHONDRIAL INNER MEMBRANE PROTEASE SUBUNIT 1"/>
    <property type="match status" value="1"/>
</dbReference>
<protein>
    <recommendedName>
        <fullName evidence="10">Peptidase S26 domain-containing protein</fullName>
    </recommendedName>
</protein>
<dbReference type="SUPFAM" id="SSF51306">
    <property type="entry name" value="LexA/Signal peptidase"/>
    <property type="match status" value="1"/>
</dbReference>
<evidence type="ECO:0000313" key="11">
    <source>
        <dbReference type="EMBL" id="VBB28395.1"/>
    </source>
</evidence>
<accession>A0A498S4W1</accession>
<name>A0A498S4W1_ACAVI</name>
<reference evidence="11 12" key="1">
    <citation type="submission" date="2018-08" db="EMBL/GenBank/DDBJ databases">
        <authorList>
            <person name="Laetsch R D."/>
            <person name="Stevens L."/>
            <person name="Kumar S."/>
            <person name="Blaxter L. M."/>
        </authorList>
    </citation>
    <scope>NUCLEOTIDE SEQUENCE [LARGE SCALE GENOMIC DNA]</scope>
</reference>
<feature type="domain" description="Peptidase S26" evidence="10">
    <location>
        <begin position="671"/>
        <end position="711"/>
    </location>
</feature>
<proteinExistence type="inferred from homology"/>
<evidence type="ECO:0000256" key="3">
    <source>
        <dbReference type="ARBA" id="ARBA00022792"/>
    </source>
</evidence>
<dbReference type="InterPro" id="IPR000223">
    <property type="entry name" value="Pept_S26A_signal_pept_1"/>
</dbReference>
<dbReference type="PRINTS" id="PR00727">
    <property type="entry name" value="LEADERPTASE"/>
</dbReference>
<dbReference type="GO" id="GO:0006627">
    <property type="term" value="P:protein processing involved in protein targeting to mitochondrion"/>
    <property type="evidence" value="ECO:0007669"/>
    <property type="project" value="TreeGrafter"/>
</dbReference>
<feature type="active site" evidence="8">
    <location>
        <position position="652"/>
    </location>
</feature>
<evidence type="ECO:0000259" key="10">
    <source>
        <dbReference type="Pfam" id="PF10502"/>
    </source>
</evidence>
<keyword evidence="4" id="KW-0378">Hydrolase</keyword>
<evidence type="ECO:0000313" key="12">
    <source>
        <dbReference type="Proteomes" id="UP000276991"/>
    </source>
</evidence>
<dbReference type="InterPro" id="IPR036286">
    <property type="entry name" value="LexA/Signal_pep-like_sf"/>
</dbReference>
<dbReference type="Gene3D" id="2.10.109.10">
    <property type="entry name" value="Umud Fragment, subunit A"/>
    <property type="match status" value="1"/>
</dbReference>
<feature type="domain" description="Peptidase S26" evidence="10">
    <location>
        <begin position="603"/>
        <end position="663"/>
    </location>
</feature>
<keyword evidence="5" id="KW-0496">Mitochondrion</keyword>
<comment type="subunit">
    <text evidence="2">Heterodimer of 2 subunits, IMMPL1 and IMMPL2.</text>
</comment>
<dbReference type="GO" id="GO:0006465">
    <property type="term" value="P:signal peptide processing"/>
    <property type="evidence" value="ECO:0007669"/>
    <property type="project" value="InterPro"/>
</dbReference>
<evidence type="ECO:0000256" key="8">
    <source>
        <dbReference type="PIRSR" id="PIRSR600223-1"/>
    </source>
</evidence>
<evidence type="ECO:0000256" key="9">
    <source>
        <dbReference type="SAM" id="MobiDB-lite"/>
    </source>
</evidence>
<feature type="active site" evidence="8">
    <location>
        <position position="609"/>
    </location>
</feature>
<gene>
    <name evidence="11" type="ORF">NAV_LOCUS3225</name>
</gene>